<evidence type="ECO:0008006" key="4">
    <source>
        <dbReference type="Google" id="ProtNLM"/>
    </source>
</evidence>
<protein>
    <recommendedName>
        <fullName evidence="4">Glycine-rich cell wall structural protein</fullName>
    </recommendedName>
</protein>
<evidence type="ECO:0000256" key="1">
    <source>
        <dbReference type="SAM" id="SignalP"/>
    </source>
</evidence>
<dbReference type="AlphaFoldDB" id="A0A7J6WAR9"/>
<reference evidence="2 3" key="1">
    <citation type="submission" date="2020-06" db="EMBL/GenBank/DDBJ databases">
        <title>Transcriptomic and genomic resources for Thalictrum thalictroides and T. hernandezii: Facilitating candidate gene discovery in an emerging model plant lineage.</title>
        <authorList>
            <person name="Arias T."/>
            <person name="Riano-Pachon D.M."/>
            <person name="Di Stilio V.S."/>
        </authorList>
    </citation>
    <scope>NUCLEOTIDE SEQUENCE [LARGE SCALE GENOMIC DNA]</scope>
    <source>
        <strain evidence="3">cv. WT478/WT964</strain>
        <tissue evidence="2">Leaves</tissue>
    </source>
</reference>
<accession>A0A7J6WAR9</accession>
<dbReference type="EMBL" id="JABWDY010019234">
    <property type="protein sequence ID" value="KAF5194057.1"/>
    <property type="molecule type" value="Genomic_DNA"/>
</dbReference>
<evidence type="ECO:0000313" key="2">
    <source>
        <dbReference type="EMBL" id="KAF5194057.1"/>
    </source>
</evidence>
<feature type="signal peptide" evidence="1">
    <location>
        <begin position="1"/>
        <end position="18"/>
    </location>
</feature>
<dbReference type="Proteomes" id="UP000554482">
    <property type="component" value="Unassembled WGS sequence"/>
</dbReference>
<feature type="chain" id="PRO_5029715397" description="Glycine-rich cell wall structural protein" evidence="1">
    <location>
        <begin position="19"/>
        <end position="169"/>
    </location>
</feature>
<comment type="caution">
    <text evidence="2">The sequence shown here is derived from an EMBL/GenBank/DDBJ whole genome shotgun (WGS) entry which is preliminary data.</text>
</comment>
<keyword evidence="3" id="KW-1185">Reference proteome</keyword>
<proteinExistence type="predicted"/>
<keyword evidence="1" id="KW-0732">Signal</keyword>
<organism evidence="2 3">
    <name type="scientific">Thalictrum thalictroides</name>
    <name type="common">Rue-anemone</name>
    <name type="synonym">Anemone thalictroides</name>
    <dbReference type="NCBI Taxonomy" id="46969"/>
    <lineage>
        <taxon>Eukaryota</taxon>
        <taxon>Viridiplantae</taxon>
        <taxon>Streptophyta</taxon>
        <taxon>Embryophyta</taxon>
        <taxon>Tracheophyta</taxon>
        <taxon>Spermatophyta</taxon>
        <taxon>Magnoliopsida</taxon>
        <taxon>Ranunculales</taxon>
        <taxon>Ranunculaceae</taxon>
        <taxon>Thalictroideae</taxon>
        <taxon>Thalictrum</taxon>
    </lineage>
</organism>
<evidence type="ECO:0000313" key="3">
    <source>
        <dbReference type="Proteomes" id="UP000554482"/>
    </source>
</evidence>
<gene>
    <name evidence="2" type="ORF">FRX31_016356</name>
</gene>
<feature type="non-terminal residue" evidence="2">
    <location>
        <position position="169"/>
    </location>
</feature>
<sequence length="169" mass="16850">MKLILSFLLLLSIGLCSASRPLKDANTSDNASVVKPDNLEIGIGFGKGGMGFDVGLGDGPGFGIDIGGGVGVGGLEGDVNFGGHGIYGGGGGGLQFGIGPDGPQFSLGGRGGFYGPYGGYRGYVPDNGYGPGYRGPYGGYGSGGGWVLNGVANKGLEQKDLLKNEPQTP</sequence>
<name>A0A7J6WAR9_THATH</name>